<evidence type="ECO:0000256" key="6">
    <source>
        <dbReference type="SAM" id="Phobius"/>
    </source>
</evidence>
<evidence type="ECO:0000256" key="1">
    <source>
        <dbReference type="ARBA" id="ARBA00004141"/>
    </source>
</evidence>
<feature type="transmembrane region" description="Helical" evidence="6">
    <location>
        <begin position="462"/>
        <end position="481"/>
    </location>
</feature>
<sequence>MDTPKSSTSSTATTTRRFEMLCIMMLTFGQLCIMTGYDSQSFILESVIHSIHEKEPDRISPYAGYYGQAVCYLAYVTACFFSPSFLYATGAKSTLLISSICFTSFPLGFLFTNSYYYYFSSALNGIGFAYNFSAILLNLRMGTIYYEHCASLWEGHTVANVIYYTGNGGYITSHSTRKTIESNVSLSWSLGCCCMIVGSIIMAIITTVTQTPEILETAANIIIGGHGIERRFGDSEIYLLFSVFAAISSLAIFTFMLLPSQDVSNCIESSDKQVSFKDGMKLMADTLVSSKMFKLAPTFLLTGIHTSFWLSVFPTTLTFNMHNSKLIYLPAVYGFGIGVGETIMGCIISTLSKRIKDFGLKPTMLIGCVLTTVFCTVALLSTPYNATTTPSHEDPLLFQPSRITVFLVAVIGGMSDCCLCSVRSVICALAMPKRRAQAFSVSKIYQSLGSCVIFFISSFLNLYHYVLVIPILCFFACIFFFRQAGQTQVMERKLTQELEESEKRRIAKELEAMQQA</sequence>
<dbReference type="GO" id="GO:0016020">
    <property type="term" value="C:membrane"/>
    <property type="evidence" value="ECO:0007669"/>
    <property type="project" value="UniProtKB-SubCell"/>
</dbReference>
<feature type="transmembrane region" description="Helical" evidence="6">
    <location>
        <begin position="20"/>
        <end position="37"/>
    </location>
</feature>
<keyword evidence="4 6" id="KW-1133">Transmembrane helix</keyword>
<evidence type="ECO:0000256" key="5">
    <source>
        <dbReference type="ARBA" id="ARBA00023136"/>
    </source>
</evidence>
<dbReference type="Gene3D" id="1.20.1250.20">
    <property type="entry name" value="MFS general substrate transporter like domains"/>
    <property type="match status" value="1"/>
</dbReference>
<dbReference type="InterPro" id="IPR051617">
    <property type="entry name" value="UNC-93-like_regulator"/>
</dbReference>
<feature type="transmembrane region" description="Helical" evidence="6">
    <location>
        <begin position="403"/>
        <end position="426"/>
    </location>
</feature>
<evidence type="ECO:0000256" key="2">
    <source>
        <dbReference type="ARBA" id="ARBA00009172"/>
    </source>
</evidence>
<accession>A0A2G5TAS7</accession>
<comment type="caution">
    <text evidence="7">The sequence shown here is derived from an EMBL/GenBank/DDBJ whole genome shotgun (WGS) entry which is preliminary data.</text>
</comment>
<dbReference type="AlphaFoldDB" id="A0A2G5TAS7"/>
<dbReference type="EMBL" id="PDUG01000005">
    <property type="protein sequence ID" value="PIC24289.1"/>
    <property type="molecule type" value="Genomic_DNA"/>
</dbReference>
<evidence type="ECO:0000313" key="8">
    <source>
        <dbReference type="Proteomes" id="UP000230233"/>
    </source>
</evidence>
<dbReference type="PANTHER" id="PTHR23294">
    <property type="entry name" value="ET TRANSLATION PRODUCT-RELATED"/>
    <property type="match status" value="1"/>
</dbReference>
<comment type="similarity">
    <text evidence="2">Belongs to the unc-93 family.</text>
</comment>
<evidence type="ECO:0000256" key="4">
    <source>
        <dbReference type="ARBA" id="ARBA00022989"/>
    </source>
</evidence>
<keyword evidence="8" id="KW-1185">Reference proteome</keyword>
<feature type="transmembrane region" description="Helical" evidence="6">
    <location>
        <begin position="94"/>
        <end position="111"/>
    </location>
</feature>
<proteinExistence type="inferred from homology"/>
<dbReference type="SUPFAM" id="SSF103473">
    <property type="entry name" value="MFS general substrate transporter"/>
    <property type="match status" value="1"/>
</dbReference>
<protein>
    <recommendedName>
        <fullName evidence="9">Major facilitator superfamily (MFS) profile domain-containing protein</fullName>
    </recommendedName>
</protein>
<dbReference type="Pfam" id="PF05978">
    <property type="entry name" value="UNC-93"/>
    <property type="match status" value="2"/>
</dbReference>
<evidence type="ECO:0008006" key="9">
    <source>
        <dbReference type="Google" id="ProtNLM"/>
    </source>
</evidence>
<dbReference type="OrthoDB" id="5856527at2759"/>
<dbReference type="PANTHER" id="PTHR23294:SF60">
    <property type="entry name" value="UNC93-LIKE PROTEIN MFSD11"/>
    <property type="match status" value="1"/>
</dbReference>
<evidence type="ECO:0000313" key="7">
    <source>
        <dbReference type="EMBL" id="PIC24289.1"/>
    </source>
</evidence>
<feature type="transmembrane region" description="Helical" evidence="6">
    <location>
        <begin position="237"/>
        <end position="258"/>
    </location>
</feature>
<feature type="transmembrane region" description="Helical" evidence="6">
    <location>
        <begin position="331"/>
        <end position="351"/>
    </location>
</feature>
<dbReference type="Proteomes" id="UP000230233">
    <property type="component" value="Chromosome V"/>
</dbReference>
<gene>
    <name evidence="7" type="primary">Cnig_chr_V.g17685</name>
    <name evidence="7" type="ORF">B9Z55_017685</name>
</gene>
<comment type="subcellular location">
    <subcellularLocation>
        <location evidence="1">Membrane</location>
        <topology evidence="1">Multi-pass membrane protein</topology>
    </subcellularLocation>
</comment>
<keyword evidence="3 6" id="KW-0812">Transmembrane</keyword>
<feature type="transmembrane region" description="Helical" evidence="6">
    <location>
        <begin position="438"/>
        <end position="456"/>
    </location>
</feature>
<reference evidence="8" key="1">
    <citation type="submission" date="2017-10" db="EMBL/GenBank/DDBJ databases">
        <title>Rapid genome shrinkage in a self-fertile nematode reveals novel sperm competition proteins.</title>
        <authorList>
            <person name="Yin D."/>
            <person name="Schwarz E.M."/>
            <person name="Thomas C.G."/>
            <person name="Felde R.L."/>
            <person name="Korf I.F."/>
            <person name="Cutter A.D."/>
            <person name="Schartner C.M."/>
            <person name="Ralston E.J."/>
            <person name="Meyer B.J."/>
            <person name="Haag E.S."/>
        </authorList>
    </citation>
    <scope>NUCLEOTIDE SEQUENCE [LARGE SCALE GENOMIC DNA]</scope>
    <source>
        <strain evidence="8">JU1422</strain>
    </source>
</reference>
<dbReference type="InterPro" id="IPR010291">
    <property type="entry name" value="Ion_channel_UNC-93"/>
</dbReference>
<feature type="transmembrane region" description="Helical" evidence="6">
    <location>
        <begin position="117"/>
        <end position="137"/>
    </location>
</feature>
<dbReference type="InterPro" id="IPR036259">
    <property type="entry name" value="MFS_trans_sf"/>
</dbReference>
<feature type="transmembrane region" description="Helical" evidence="6">
    <location>
        <begin position="299"/>
        <end position="319"/>
    </location>
</feature>
<feature type="transmembrane region" description="Helical" evidence="6">
    <location>
        <begin position="186"/>
        <end position="205"/>
    </location>
</feature>
<feature type="transmembrane region" description="Helical" evidence="6">
    <location>
        <begin position="363"/>
        <end position="383"/>
    </location>
</feature>
<evidence type="ECO:0000256" key="3">
    <source>
        <dbReference type="ARBA" id="ARBA00022692"/>
    </source>
</evidence>
<organism evidence="7 8">
    <name type="scientific">Caenorhabditis nigoni</name>
    <dbReference type="NCBI Taxonomy" id="1611254"/>
    <lineage>
        <taxon>Eukaryota</taxon>
        <taxon>Metazoa</taxon>
        <taxon>Ecdysozoa</taxon>
        <taxon>Nematoda</taxon>
        <taxon>Chromadorea</taxon>
        <taxon>Rhabditida</taxon>
        <taxon>Rhabditina</taxon>
        <taxon>Rhabditomorpha</taxon>
        <taxon>Rhabditoidea</taxon>
        <taxon>Rhabditidae</taxon>
        <taxon>Peloderinae</taxon>
        <taxon>Caenorhabditis</taxon>
    </lineage>
</organism>
<keyword evidence="5 6" id="KW-0472">Membrane</keyword>
<name>A0A2G5TAS7_9PELO</name>
<feature type="transmembrane region" description="Helical" evidence="6">
    <location>
        <begin position="65"/>
        <end position="87"/>
    </location>
</feature>